<evidence type="ECO:0000313" key="2">
    <source>
        <dbReference type="Proteomes" id="UP001267710"/>
    </source>
</evidence>
<comment type="caution">
    <text evidence="1">The sequence shown here is derived from an EMBL/GenBank/DDBJ whole genome shotgun (WGS) entry which is preliminary data.</text>
</comment>
<reference evidence="1 2" key="1">
    <citation type="submission" date="2023-08" db="EMBL/GenBank/DDBJ databases">
        <title>Functional and genomic diversity of the sorghum phyllosphere microbiome.</title>
        <authorList>
            <person name="Shade A."/>
        </authorList>
    </citation>
    <scope>NUCLEOTIDE SEQUENCE [LARGE SCALE GENOMIC DNA]</scope>
    <source>
        <strain evidence="1 2">SORGH_AS_0335</strain>
    </source>
</reference>
<keyword evidence="2" id="KW-1185">Reference proteome</keyword>
<name>A0ABU1IG62_9BURK</name>
<protein>
    <submittedName>
        <fullName evidence="1">Uncharacterized protein</fullName>
    </submittedName>
</protein>
<accession>A0ABU1IG62</accession>
<dbReference type="Proteomes" id="UP001267710">
    <property type="component" value="Unassembled WGS sequence"/>
</dbReference>
<sequence>MHIFRIRSGGYRASRTSIWQSSVAGWLDYRMSLPDDYGPRWEAHLRAAPGGRDLITPLQWARIRRIDGVLHLAGREECGRPNTKAKSDLQPQSWLCALTPGDAEPLIARIRFTSATGYTADEDDEYEPFPPETRQ</sequence>
<proteinExistence type="predicted"/>
<dbReference type="EMBL" id="JAVIZX010000001">
    <property type="protein sequence ID" value="MDR6216210.1"/>
    <property type="molecule type" value="Genomic_DNA"/>
</dbReference>
<gene>
    <name evidence="1" type="ORF">QE399_003899</name>
</gene>
<evidence type="ECO:0000313" key="1">
    <source>
        <dbReference type="EMBL" id="MDR6216210.1"/>
    </source>
</evidence>
<organism evidence="1 2">
    <name type="scientific">Paracidovorax wautersii</name>
    <dbReference type="NCBI Taxonomy" id="1177982"/>
    <lineage>
        <taxon>Bacteria</taxon>
        <taxon>Pseudomonadati</taxon>
        <taxon>Pseudomonadota</taxon>
        <taxon>Betaproteobacteria</taxon>
        <taxon>Burkholderiales</taxon>
        <taxon>Comamonadaceae</taxon>
        <taxon>Paracidovorax</taxon>
    </lineage>
</organism>